<evidence type="ECO:0000256" key="4">
    <source>
        <dbReference type="ARBA" id="ARBA00023163"/>
    </source>
</evidence>
<dbReference type="GO" id="GO:0003700">
    <property type="term" value="F:DNA-binding transcription factor activity"/>
    <property type="evidence" value="ECO:0007669"/>
    <property type="project" value="InterPro"/>
</dbReference>
<dbReference type="RefSeq" id="WP_102774267.1">
    <property type="nucleotide sequence ID" value="NZ_POQS01000005.1"/>
</dbReference>
<comment type="similarity">
    <text evidence="1">Belongs to the LysR transcriptional regulatory family.</text>
</comment>
<keyword evidence="4" id="KW-0804">Transcription</keyword>
<evidence type="ECO:0000313" key="7">
    <source>
        <dbReference type="Proteomes" id="UP000235994"/>
    </source>
</evidence>
<dbReference type="InterPro" id="IPR036390">
    <property type="entry name" value="WH_DNA-bd_sf"/>
</dbReference>
<evidence type="ECO:0000256" key="1">
    <source>
        <dbReference type="ARBA" id="ARBA00009437"/>
    </source>
</evidence>
<evidence type="ECO:0000313" key="6">
    <source>
        <dbReference type="EMBL" id="PND32058.1"/>
    </source>
</evidence>
<dbReference type="SUPFAM" id="SSF46785">
    <property type="entry name" value="Winged helix' DNA-binding domain"/>
    <property type="match status" value="1"/>
</dbReference>
<evidence type="ECO:0000259" key="5">
    <source>
        <dbReference type="PROSITE" id="PS50931"/>
    </source>
</evidence>
<reference evidence="6 7" key="1">
    <citation type="submission" date="2018-01" db="EMBL/GenBank/DDBJ databases">
        <title>The draft genome of an aniline degradation strain ANB-1.</title>
        <authorList>
            <person name="Zhang L."/>
            <person name="Jiang J."/>
        </authorList>
    </citation>
    <scope>NUCLEOTIDE SEQUENCE [LARGE SCALE GENOMIC DNA]</scope>
    <source>
        <strain evidence="6 7">ANB-1</strain>
    </source>
</reference>
<evidence type="ECO:0000256" key="2">
    <source>
        <dbReference type="ARBA" id="ARBA00023015"/>
    </source>
</evidence>
<accession>A0A2N8KF31</accession>
<dbReference type="Pfam" id="PF03466">
    <property type="entry name" value="LysR_substrate"/>
    <property type="match status" value="1"/>
</dbReference>
<dbReference type="Proteomes" id="UP000235994">
    <property type="component" value="Unassembled WGS sequence"/>
</dbReference>
<dbReference type="AlphaFoldDB" id="A0A2N8KF31"/>
<keyword evidence="3" id="KW-0238">DNA-binding</keyword>
<dbReference type="InterPro" id="IPR050389">
    <property type="entry name" value="LysR-type_TF"/>
</dbReference>
<keyword evidence="2" id="KW-0805">Transcription regulation</keyword>
<dbReference type="SUPFAM" id="SSF53850">
    <property type="entry name" value="Periplasmic binding protein-like II"/>
    <property type="match status" value="1"/>
</dbReference>
<dbReference type="Pfam" id="PF00126">
    <property type="entry name" value="HTH_1"/>
    <property type="match status" value="1"/>
</dbReference>
<evidence type="ECO:0000256" key="3">
    <source>
        <dbReference type="ARBA" id="ARBA00023125"/>
    </source>
</evidence>
<proteinExistence type="inferred from homology"/>
<protein>
    <submittedName>
        <fullName evidence="6">LysR family transcriptional regulator</fullName>
    </submittedName>
</protein>
<organism evidence="6 7">
    <name type="scientific">Achromobacter pulmonis</name>
    <dbReference type="NCBI Taxonomy" id="1389932"/>
    <lineage>
        <taxon>Bacteria</taxon>
        <taxon>Pseudomonadati</taxon>
        <taxon>Pseudomonadota</taxon>
        <taxon>Betaproteobacteria</taxon>
        <taxon>Burkholderiales</taxon>
        <taxon>Alcaligenaceae</taxon>
        <taxon>Achromobacter</taxon>
    </lineage>
</organism>
<dbReference type="GO" id="GO:0003677">
    <property type="term" value="F:DNA binding"/>
    <property type="evidence" value="ECO:0007669"/>
    <property type="project" value="UniProtKB-KW"/>
</dbReference>
<dbReference type="Gene3D" id="1.10.10.10">
    <property type="entry name" value="Winged helix-like DNA-binding domain superfamily/Winged helix DNA-binding domain"/>
    <property type="match status" value="1"/>
</dbReference>
<dbReference type="InterPro" id="IPR000847">
    <property type="entry name" value="LysR_HTH_N"/>
</dbReference>
<feature type="domain" description="HTH lysR-type" evidence="5">
    <location>
        <begin position="9"/>
        <end position="66"/>
    </location>
</feature>
<dbReference type="InterPro" id="IPR005119">
    <property type="entry name" value="LysR_subst-bd"/>
</dbReference>
<keyword evidence="7" id="KW-1185">Reference proteome</keyword>
<dbReference type="EMBL" id="POQS01000005">
    <property type="protein sequence ID" value="PND32058.1"/>
    <property type="molecule type" value="Genomic_DNA"/>
</dbReference>
<dbReference type="PANTHER" id="PTHR30118:SF15">
    <property type="entry name" value="TRANSCRIPTIONAL REGULATORY PROTEIN"/>
    <property type="match status" value="1"/>
</dbReference>
<name>A0A2N8KF31_9BURK</name>
<gene>
    <name evidence="6" type="ORF">C1I89_19710</name>
</gene>
<dbReference type="Gene3D" id="3.40.190.10">
    <property type="entry name" value="Periplasmic binding protein-like II"/>
    <property type="match status" value="2"/>
</dbReference>
<dbReference type="InterPro" id="IPR036388">
    <property type="entry name" value="WH-like_DNA-bd_sf"/>
</dbReference>
<dbReference type="PROSITE" id="PS50931">
    <property type="entry name" value="HTH_LYSR"/>
    <property type="match status" value="1"/>
</dbReference>
<sequence length="330" mass="34526">MNRIDIESTDLNLLKVFEAIYDEGGAGRAALRLGVTQSAVSAALGRLRTLYADPLFVRTGRGLAPSLRARELRPVIGEALDKCRQSLALARPEAADFAGRSVTLGLSDDFEIALGRQAIGALAASAPGLRLIFRQTHSRLAADMLMAREADLVIASGGLASHALQRVTVGQGGYACLLDPASLAPGQAALTVDEFIRRRHVLVSSGGFIGVVDEVLHGLGLARRVLASTTHFAALAFLLRGSDSISTLPAHAARGLAAATGLRMLPCPLAMPGYAIEMGWRADALRDAAVAAVRRSVLGLLEAFDWMPSGTAIGETPVTAAADNAGHLRP</sequence>
<comment type="caution">
    <text evidence="6">The sequence shown here is derived from an EMBL/GenBank/DDBJ whole genome shotgun (WGS) entry which is preliminary data.</text>
</comment>
<dbReference type="PANTHER" id="PTHR30118">
    <property type="entry name" value="HTH-TYPE TRANSCRIPTIONAL REGULATOR LEUO-RELATED"/>
    <property type="match status" value="1"/>
</dbReference>